<evidence type="ECO:0000256" key="3">
    <source>
        <dbReference type="SAM" id="MobiDB-lite"/>
    </source>
</evidence>
<protein>
    <recommendedName>
        <fullName evidence="6">Cytochrome c oxidase assembly factor 5</fullName>
    </recommendedName>
</protein>
<evidence type="ECO:0000313" key="5">
    <source>
        <dbReference type="Proteomes" id="UP001164743"/>
    </source>
</evidence>
<dbReference type="Proteomes" id="UP001164743">
    <property type="component" value="Chromosome 14A"/>
</dbReference>
<proteinExistence type="inferred from homology"/>
<keyword evidence="2" id="KW-1015">Disulfide bond</keyword>
<accession>A0ABY7D1Y5</accession>
<sequence length="142" mass="15302">MSMMTAQGFKDVGCGKTSAELASFDLGANPLRVIGVLSGPRPKTSPMETIAPIASKTGGRGGPCQQIKADLTACILRSDCVLKPPYRTPKECLQSHLDELPAECSHLRYAFFDCKRGLLDMRKRFRGLDPSQTATTPPNSSS</sequence>
<organism evidence="4 5">
    <name type="scientific">Puccinia triticina</name>
    <dbReference type="NCBI Taxonomy" id="208348"/>
    <lineage>
        <taxon>Eukaryota</taxon>
        <taxon>Fungi</taxon>
        <taxon>Dikarya</taxon>
        <taxon>Basidiomycota</taxon>
        <taxon>Pucciniomycotina</taxon>
        <taxon>Pucciniomycetes</taxon>
        <taxon>Pucciniales</taxon>
        <taxon>Pucciniaceae</taxon>
        <taxon>Puccinia</taxon>
    </lineage>
</organism>
<evidence type="ECO:0000313" key="4">
    <source>
        <dbReference type="EMBL" id="WAQ91596.1"/>
    </source>
</evidence>
<evidence type="ECO:0000256" key="2">
    <source>
        <dbReference type="ARBA" id="ARBA00023157"/>
    </source>
</evidence>
<dbReference type="InterPro" id="IPR018793">
    <property type="entry name" value="Cyt_c_oxidase_assmbl_Pet191"/>
</dbReference>
<name>A0ABY7D1Y5_9BASI</name>
<dbReference type="EMBL" id="CP110434">
    <property type="protein sequence ID" value="WAQ91596.1"/>
    <property type="molecule type" value="Genomic_DNA"/>
</dbReference>
<dbReference type="PROSITE" id="PS51808">
    <property type="entry name" value="CHCH"/>
    <property type="match status" value="1"/>
</dbReference>
<feature type="region of interest" description="Disordered" evidence="3">
    <location>
        <begin position="42"/>
        <end position="62"/>
    </location>
</feature>
<gene>
    <name evidence="4" type="ORF">PtA15_14A480</name>
</gene>
<comment type="similarity">
    <text evidence="1">Belongs to the PET191 family.</text>
</comment>
<dbReference type="PANTHER" id="PTHR28627:SF1">
    <property type="entry name" value="CYTOCHROME C OXIDASE ASSEMBLY FACTOR 5"/>
    <property type="match status" value="1"/>
</dbReference>
<dbReference type="Pfam" id="PF10203">
    <property type="entry name" value="Pet191_N"/>
    <property type="match status" value="1"/>
</dbReference>
<evidence type="ECO:0008006" key="6">
    <source>
        <dbReference type="Google" id="ProtNLM"/>
    </source>
</evidence>
<keyword evidence="5" id="KW-1185">Reference proteome</keyword>
<evidence type="ECO:0000256" key="1">
    <source>
        <dbReference type="ARBA" id="ARBA00007785"/>
    </source>
</evidence>
<dbReference type="PANTHER" id="PTHR28627">
    <property type="entry name" value="CYTOCHROME C OXIDASE ASSEMBLY FACTOR 5"/>
    <property type="match status" value="1"/>
</dbReference>
<dbReference type="GeneID" id="77804096"/>
<reference evidence="4" key="1">
    <citation type="submission" date="2022-10" db="EMBL/GenBank/DDBJ databases">
        <title>Puccinia triticina Genome sequencing and assembly.</title>
        <authorList>
            <person name="Li C."/>
        </authorList>
    </citation>
    <scope>NUCLEOTIDE SEQUENCE</scope>
    <source>
        <strain evidence="4">Pt15</strain>
    </source>
</reference>
<dbReference type="RefSeq" id="XP_053027151.1">
    <property type="nucleotide sequence ID" value="XM_053163201.1"/>
</dbReference>